<dbReference type="Pfam" id="PF01657">
    <property type="entry name" value="Stress-antifung"/>
    <property type="match status" value="3"/>
</dbReference>
<organism evidence="8 9">
    <name type="scientific">Artemisia annua</name>
    <name type="common">Sweet wormwood</name>
    <dbReference type="NCBI Taxonomy" id="35608"/>
    <lineage>
        <taxon>Eukaryota</taxon>
        <taxon>Viridiplantae</taxon>
        <taxon>Streptophyta</taxon>
        <taxon>Embryophyta</taxon>
        <taxon>Tracheophyta</taxon>
        <taxon>Spermatophyta</taxon>
        <taxon>Magnoliopsida</taxon>
        <taxon>eudicotyledons</taxon>
        <taxon>Gunneridae</taxon>
        <taxon>Pentapetalae</taxon>
        <taxon>asterids</taxon>
        <taxon>campanulids</taxon>
        <taxon>Asterales</taxon>
        <taxon>Asteraceae</taxon>
        <taxon>Asteroideae</taxon>
        <taxon>Anthemideae</taxon>
        <taxon>Artemisiinae</taxon>
        <taxon>Artemisia</taxon>
    </lineage>
</organism>
<feature type="domain" description="Gnk2-homologous" evidence="7">
    <location>
        <begin position="173"/>
        <end position="279"/>
    </location>
</feature>
<reference evidence="8 9" key="1">
    <citation type="journal article" date="2018" name="Mol. Plant">
        <title>The genome of Artemisia annua provides insight into the evolution of Asteraceae family and artemisinin biosynthesis.</title>
        <authorList>
            <person name="Shen Q."/>
            <person name="Zhang L."/>
            <person name="Liao Z."/>
            <person name="Wang S."/>
            <person name="Yan T."/>
            <person name="Shi P."/>
            <person name="Liu M."/>
            <person name="Fu X."/>
            <person name="Pan Q."/>
            <person name="Wang Y."/>
            <person name="Lv Z."/>
            <person name="Lu X."/>
            <person name="Zhang F."/>
            <person name="Jiang W."/>
            <person name="Ma Y."/>
            <person name="Chen M."/>
            <person name="Hao X."/>
            <person name="Li L."/>
            <person name="Tang Y."/>
            <person name="Lv G."/>
            <person name="Zhou Y."/>
            <person name="Sun X."/>
            <person name="Brodelius P.E."/>
            <person name="Rose J.K.C."/>
            <person name="Tang K."/>
        </authorList>
    </citation>
    <scope>NUCLEOTIDE SEQUENCE [LARGE SCALE GENOMIC DNA]</scope>
    <source>
        <strain evidence="9">cv. Huhao1</strain>
        <tissue evidence="8">Leaf</tissue>
    </source>
</reference>
<keyword evidence="4" id="KW-0677">Repeat</keyword>
<dbReference type="InterPro" id="IPR038408">
    <property type="entry name" value="GNK2_sf"/>
</dbReference>
<keyword evidence="2" id="KW-0964">Secreted</keyword>
<dbReference type="PANTHER" id="PTHR32411">
    <property type="entry name" value="CYSTEINE-RICH REPEAT SECRETORY PROTEIN 38-RELATED"/>
    <property type="match status" value="1"/>
</dbReference>
<comment type="caution">
    <text evidence="8">The sequence shown here is derived from an EMBL/GenBank/DDBJ whole genome shotgun (WGS) entry which is preliminary data.</text>
</comment>
<dbReference type="Proteomes" id="UP000245207">
    <property type="component" value="Unassembled WGS sequence"/>
</dbReference>
<evidence type="ECO:0000256" key="3">
    <source>
        <dbReference type="ARBA" id="ARBA00022729"/>
    </source>
</evidence>
<feature type="chain" id="PRO_5015494533" evidence="6">
    <location>
        <begin position="21"/>
        <end position="304"/>
    </location>
</feature>
<dbReference type="AlphaFoldDB" id="A0A2U1KHW7"/>
<evidence type="ECO:0000313" key="9">
    <source>
        <dbReference type="Proteomes" id="UP000245207"/>
    </source>
</evidence>
<keyword evidence="3 6" id="KW-0732">Signal</keyword>
<dbReference type="InterPro" id="IPR050581">
    <property type="entry name" value="CRR_secretory_protein"/>
</dbReference>
<evidence type="ECO:0000256" key="2">
    <source>
        <dbReference type="ARBA" id="ARBA00022525"/>
    </source>
</evidence>
<dbReference type="GO" id="GO:0005576">
    <property type="term" value="C:extracellular region"/>
    <property type="evidence" value="ECO:0007669"/>
    <property type="project" value="UniProtKB-SubCell"/>
</dbReference>
<dbReference type="GO" id="GO:0016301">
    <property type="term" value="F:kinase activity"/>
    <property type="evidence" value="ECO:0007669"/>
    <property type="project" value="UniProtKB-KW"/>
</dbReference>
<evidence type="ECO:0000256" key="5">
    <source>
        <dbReference type="ARBA" id="ARBA00038515"/>
    </source>
</evidence>
<dbReference type="PANTHER" id="PTHR32411:SF55">
    <property type="entry name" value="CYSTEINE-RICH REPEAT SECRETORY PROTEIN 55"/>
    <property type="match status" value="1"/>
</dbReference>
<evidence type="ECO:0000259" key="7">
    <source>
        <dbReference type="PROSITE" id="PS51473"/>
    </source>
</evidence>
<dbReference type="CDD" id="cd23509">
    <property type="entry name" value="Gnk2-like"/>
    <property type="match status" value="3"/>
</dbReference>
<keyword evidence="9" id="KW-1185">Reference proteome</keyword>
<dbReference type="FunFam" id="3.30.430.20:FF:000002">
    <property type="entry name" value="Cysteine-rich receptor-like protein kinase 10"/>
    <property type="match status" value="1"/>
</dbReference>
<comment type="similarity">
    <text evidence="5">Belongs to the cysteine-rich repeat secretory protein family.</text>
</comment>
<dbReference type="InterPro" id="IPR002902">
    <property type="entry name" value="GNK2"/>
</dbReference>
<evidence type="ECO:0000256" key="4">
    <source>
        <dbReference type="ARBA" id="ARBA00022737"/>
    </source>
</evidence>
<proteinExistence type="inferred from homology"/>
<evidence type="ECO:0000256" key="6">
    <source>
        <dbReference type="SAM" id="SignalP"/>
    </source>
</evidence>
<feature type="domain" description="Gnk2-homologous" evidence="7">
    <location>
        <begin position="21"/>
        <end position="123"/>
    </location>
</feature>
<feature type="signal peptide" evidence="6">
    <location>
        <begin position="1"/>
        <end position="20"/>
    </location>
</feature>
<keyword evidence="8" id="KW-0808">Transferase</keyword>
<dbReference type="STRING" id="35608.A0A2U1KHW7"/>
<dbReference type="Gene3D" id="3.30.430.20">
    <property type="entry name" value="Gnk2 domain, C-X8-C-X2-C motif"/>
    <property type="match status" value="3"/>
</dbReference>
<name>A0A2U1KHW7_ARTAN</name>
<evidence type="ECO:0000313" key="8">
    <source>
        <dbReference type="EMBL" id="PWA36365.1"/>
    </source>
</evidence>
<evidence type="ECO:0000256" key="1">
    <source>
        <dbReference type="ARBA" id="ARBA00004613"/>
    </source>
</evidence>
<comment type="subcellular location">
    <subcellularLocation>
        <location evidence="1">Secreted</location>
    </subcellularLocation>
</comment>
<sequence>MTFLKHYLLIFALCILYVESTDPSAQVCNENSNKTTTEITKNIDSLLTKLVQATSQSGYDATSVGRGKAQVFGLAQCRRDVSIEDCSSCIRNASKEIRKMCPNRVDARIWGKAQVFGLAQCRRDVSIEDCSSCIRNASKEIRKMCPNRVDARIWYEYCWLRYNKENFIGNVDTGYGTFYWNVENVTDPKTFNKSLGALMYRINMLAAAPGSKGLSKGETKLSDFQTLYALSQCTEDLSQLSCRQCLAIAVGNFPTYCNDKKGCRIIYSSCYVRYELYPFFFPLDKKLALQSSSMTNYSWVVTKP</sequence>
<accession>A0A2U1KHW7</accession>
<dbReference type="PROSITE" id="PS51473">
    <property type="entry name" value="GNK2"/>
    <property type="match status" value="2"/>
</dbReference>
<dbReference type="EMBL" id="PKPP01018299">
    <property type="protein sequence ID" value="PWA36365.1"/>
    <property type="molecule type" value="Genomic_DNA"/>
</dbReference>
<gene>
    <name evidence="8" type="ORF">CTI12_AA600670</name>
</gene>
<dbReference type="OrthoDB" id="1933521at2759"/>
<keyword evidence="8" id="KW-0675">Receptor</keyword>
<keyword evidence="8" id="KW-0418">Kinase</keyword>
<protein>
    <submittedName>
        <fullName evidence="8">Receptor-like protein kinase-related family protein</fullName>
    </submittedName>
</protein>